<evidence type="ECO:0000313" key="8">
    <source>
        <dbReference type="Proteomes" id="UP000198398"/>
    </source>
</evidence>
<dbReference type="Pfam" id="PF00348">
    <property type="entry name" value="polyprenyl_synt"/>
    <property type="match status" value="1"/>
</dbReference>
<dbReference type="InterPro" id="IPR000092">
    <property type="entry name" value="Polyprenyl_synt"/>
</dbReference>
<dbReference type="OrthoDB" id="4497239at2"/>
<evidence type="ECO:0000256" key="5">
    <source>
        <dbReference type="ARBA" id="ARBA00022842"/>
    </source>
</evidence>
<dbReference type="PANTHER" id="PTHR12001">
    <property type="entry name" value="GERANYLGERANYL PYROPHOSPHATE SYNTHASE"/>
    <property type="match status" value="1"/>
</dbReference>
<keyword evidence="8" id="KW-1185">Reference proteome</keyword>
<reference evidence="8" key="1">
    <citation type="submission" date="2017-07" db="EMBL/GenBank/DDBJ databases">
        <title>Brachybacterium sp. VR2415.</title>
        <authorList>
            <person name="Tak E.J."/>
            <person name="Bae J.-W."/>
        </authorList>
    </citation>
    <scope>NUCLEOTIDE SEQUENCE [LARGE SCALE GENOMIC DNA]</scope>
    <source>
        <strain evidence="8">VR2415</strain>
    </source>
</reference>
<dbReference type="GO" id="GO:0046872">
    <property type="term" value="F:metal ion binding"/>
    <property type="evidence" value="ECO:0007669"/>
    <property type="project" value="UniProtKB-KW"/>
</dbReference>
<dbReference type="EMBL" id="CP022316">
    <property type="protein sequence ID" value="ASK66911.1"/>
    <property type="molecule type" value="Genomic_DNA"/>
</dbReference>
<evidence type="ECO:0000256" key="4">
    <source>
        <dbReference type="ARBA" id="ARBA00022723"/>
    </source>
</evidence>
<dbReference type="InterPro" id="IPR008949">
    <property type="entry name" value="Isoprenoid_synthase_dom_sf"/>
</dbReference>
<evidence type="ECO:0000256" key="3">
    <source>
        <dbReference type="ARBA" id="ARBA00022679"/>
    </source>
</evidence>
<dbReference type="SUPFAM" id="SSF48576">
    <property type="entry name" value="Terpenoid synthases"/>
    <property type="match status" value="1"/>
</dbReference>
<evidence type="ECO:0000313" key="7">
    <source>
        <dbReference type="EMBL" id="ASK66911.1"/>
    </source>
</evidence>
<keyword evidence="3 6" id="KW-0808">Transferase</keyword>
<dbReference type="GO" id="GO:0004659">
    <property type="term" value="F:prenyltransferase activity"/>
    <property type="evidence" value="ECO:0007669"/>
    <property type="project" value="InterPro"/>
</dbReference>
<dbReference type="SFLD" id="SFLDS00005">
    <property type="entry name" value="Isoprenoid_Synthase_Type_I"/>
    <property type="match status" value="1"/>
</dbReference>
<organism evidence="7 8">
    <name type="scientific">Brachybacterium avium</name>
    <dbReference type="NCBI Taxonomy" id="2017485"/>
    <lineage>
        <taxon>Bacteria</taxon>
        <taxon>Bacillati</taxon>
        <taxon>Actinomycetota</taxon>
        <taxon>Actinomycetes</taxon>
        <taxon>Micrococcales</taxon>
        <taxon>Dermabacteraceae</taxon>
        <taxon>Brachybacterium</taxon>
    </lineage>
</organism>
<dbReference type="KEGG" id="brv:CFK39_15100"/>
<evidence type="ECO:0000256" key="2">
    <source>
        <dbReference type="ARBA" id="ARBA00006706"/>
    </source>
</evidence>
<dbReference type="AlphaFoldDB" id="A0A220UG41"/>
<evidence type="ECO:0000256" key="6">
    <source>
        <dbReference type="RuleBase" id="RU004466"/>
    </source>
</evidence>
<evidence type="ECO:0000256" key="1">
    <source>
        <dbReference type="ARBA" id="ARBA00001946"/>
    </source>
</evidence>
<comment type="cofactor">
    <cofactor evidence="1">
        <name>Mg(2+)</name>
        <dbReference type="ChEBI" id="CHEBI:18420"/>
    </cofactor>
</comment>
<protein>
    <submittedName>
        <fullName evidence="7">Geranylgeranyl pyrophosphate synthase</fullName>
    </submittedName>
</protein>
<dbReference type="PROSITE" id="PS00723">
    <property type="entry name" value="POLYPRENYL_SYNTHASE_1"/>
    <property type="match status" value="1"/>
</dbReference>
<accession>A0A220UG41</accession>
<dbReference type="GO" id="GO:0008299">
    <property type="term" value="P:isoprenoid biosynthetic process"/>
    <property type="evidence" value="ECO:0007669"/>
    <property type="project" value="InterPro"/>
</dbReference>
<dbReference type="Proteomes" id="UP000198398">
    <property type="component" value="Chromosome"/>
</dbReference>
<sequence length="378" mass="39931">MPSADTSPVDARLHDLDERLATRLAEITRDELAERRRQLAVISPETAELADGLLDYLEGGKLLRPRFCFWGGVAALGPTEPTESQLRALARYGVAIELVQAAALMHDDVIDHSPMRRGRPALHVQASRCHRDGGLTGSADGFGTAVAIVLGDLALSWAEQIAATVEGEPRAVAAARCEFDALRTEVMAGQFLDILHQAGGYTSAADAEQAAFSVIRWKTVPYTVLRPVRIGAALMGGSEQALETLSEWSIEVGTAFQLRDDLLSVIGDQHETGKPIGGDILEGKRTVLLARTEAAASAEGRALLEAVVGRSGSSVQEIAAVHELMVSTGAVESVVQDVRQRAQHGRSLLADAAMLGPTGRAGLAALAALATEVEALTA</sequence>
<dbReference type="RefSeq" id="WP_089066147.1">
    <property type="nucleotide sequence ID" value="NZ_CP022316.1"/>
</dbReference>
<dbReference type="PANTHER" id="PTHR12001:SF85">
    <property type="entry name" value="SHORT CHAIN ISOPRENYL DIPHOSPHATE SYNTHASE"/>
    <property type="match status" value="1"/>
</dbReference>
<comment type="similarity">
    <text evidence="2 6">Belongs to the FPP/GGPP synthase family.</text>
</comment>
<proteinExistence type="inferred from homology"/>
<name>A0A220UG41_9MICO</name>
<keyword evidence="4" id="KW-0479">Metal-binding</keyword>
<dbReference type="Gene3D" id="1.10.600.10">
    <property type="entry name" value="Farnesyl Diphosphate Synthase"/>
    <property type="match status" value="1"/>
</dbReference>
<keyword evidence="5" id="KW-0460">Magnesium</keyword>
<dbReference type="CDD" id="cd00685">
    <property type="entry name" value="Trans_IPPS_HT"/>
    <property type="match status" value="1"/>
</dbReference>
<gene>
    <name evidence="7" type="ORF">CFK39_15100</name>
</gene>
<dbReference type="InterPro" id="IPR033749">
    <property type="entry name" value="Polyprenyl_synt_CS"/>
</dbReference>